<comment type="caution">
    <text evidence="2">The sequence shown here is derived from an EMBL/GenBank/DDBJ whole genome shotgun (WGS) entry which is preliminary data.</text>
</comment>
<name>A0A2B4RG65_STYPI</name>
<sequence length="419" mass="46843">MPPARRARNASTPVDPGPIPADLELSKLYVKDLRSLCSRLNLTTTGGHAVLMKRLEEAQTHTENLPGTPPLFKMAASTWKIKIIKLPLNCNFSSFSAKSRSYWTGSRYKMGFYQPPSSPKYNRLFEAPRAALYSVIACAMVFTLREIVATDKIAEKAAFGDAAAGEILPERQKRSSENNTNGAPNLNNVHQRLQALEKKSETLHLKTFGAERYTNQQCDVVNLHLQGSQGEIEISALCFPKIRSAVSAKVNVHNYTHLQGLELAEASIVEGDAQNIDFLIGSHYFFDVVSGDVIRGESAPLAVSSMFAWILSGHTSVEESREKFSTTNLIIERPKLMSLSRYDIHSENDELSITLKKFLDTDLLGVRDEPFESQLNGGEFLKNIHFDEKERGNEVFLPWKEGHFHASNEYNLCHTSLIL</sequence>
<protein>
    <recommendedName>
        <fullName evidence="1">SAP domain-containing protein</fullName>
    </recommendedName>
</protein>
<keyword evidence="3" id="KW-1185">Reference proteome</keyword>
<gene>
    <name evidence="2" type="ORF">AWC38_SpisGene19971</name>
</gene>
<dbReference type="SUPFAM" id="SSF68906">
    <property type="entry name" value="SAP domain"/>
    <property type="match status" value="1"/>
</dbReference>
<organism evidence="2 3">
    <name type="scientific">Stylophora pistillata</name>
    <name type="common">Smooth cauliflower coral</name>
    <dbReference type="NCBI Taxonomy" id="50429"/>
    <lineage>
        <taxon>Eukaryota</taxon>
        <taxon>Metazoa</taxon>
        <taxon>Cnidaria</taxon>
        <taxon>Anthozoa</taxon>
        <taxon>Hexacorallia</taxon>
        <taxon>Scleractinia</taxon>
        <taxon>Astrocoeniina</taxon>
        <taxon>Pocilloporidae</taxon>
        <taxon>Stylophora</taxon>
    </lineage>
</organism>
<dbReference type="EMBL" id="LSMT01000609">
    <property type="protein sequence ID" value="PFX15799.1"/>
    <property type="molecule type" value="Genomic_DNA"/>
</dbReference>
<accession>A0A2B4RG65</accession>
<feature type="domain" description="SAP" evidence="1">
    <location>
        <begin position="25"/>
        <end position="59"/>
    </location>
</feature>
<dbReference type="Proteomes" id="UP000225706">
    <property type="component" value="Unassembled WGS sequence"/>
</dbReference>
<dbReference type="InterPro" id="IPR036361">
    <property type="entry name" value="SAP_dom_sf"/>
</dbReference>
<dbReference type="SMART" id="SM00513">
    <property type="entry name" value="SAP"/>
    <property type="match status" value="1"/>
</dbReference>
<reference evidence="3" key="1">
    <citation type="journal article" date="2017" name="bioRxiv">
        <title>Comparative analysis of the genomes of Stylophora pistillata and Acropora digitifera provides evidence for extensive differences between species of corals.</title>
        <authorList>
            <person name="Voolstra C.R."/>
            <person name="Li Y."/>
            <person name="Liew Y.J."/>
            <person name="Baumgarten S."/>
            <person name="Zoccola D."/>
            <person name="Flot J.-F."/>
            <person name="Tambutte S."/>
            <person name="Allemand D."/>
            <person name="Aranda M."/>
        </authorList>
    </citation>
    <scope>NUCLEOTIDE SEQUENCE [LARGE SCALE GENOMIC DNA]</scope>
</reference>
<evidence type="ECO:0000313" key="2">
    <source>
        <dbReference type="EMBL" id="PFX15799.1"/>
    </source>
</evidence>
<dbReference type="PROSITE" id="PS50800">
    <property type="entry name" value="SAP"/>
    <property type="match status" value="1"/>
</dbReference>
<dbReference type="InterPro" id="IPR003034">
    <property type="entry name" value="SAP_dom"/>
</dbReference>
<proteinExistence type="predicted"/>
<evidence type="ECO:0000313" key="3">
    <source>
        <dbReference type="Proteomes" id="UP000225706"/>
    </source>
</evidence>
<dbReference type="AlphaFoldDB" id="A0A2B4RG65"/>
<dbReference type="OrthoDB" id="5989166at2759"/>
<evidence type="ECO:0000259" key="1">
    <source>
        <dbReference type="PROSITE" id="PS50800"/>
    </source>
</evidence>
<dbReference type="Pfam" id="PF02037">
    <property type="entry name" value="SAP"/>
    <property type="match status" value="1"/>
</dbReference>
<dbReference type="Gene3D" id="1.10.720.30">
    <property type="entry name" value="SAP domain"/>
    <property type="match status" value="1"/>
</dbReference>